<keyword evidence="5 8" id="KW-1133">Transmembrane helix</keyword>
<dbReference type="GO" id="GO:0005886">
    <property type="term" value="C:plasma membrane"/>
    <property type="evidence" value="ECO:0007669"/>
    <property type="project" value="UniProtKB-SubCell"/>
</dbReference>
<dbReference type="PANTHER" id="PTHR20855:SF3">
    <property type="entry name" value="LD03007P"/>
    <property type="match status" value="1"/>
</dbReference>
<feature type="binding site" evidence="7">
    <location>
        <position position="222"/>
    </location>
    <ligand>
        <name>Zn(2+)</name>
        <dbReference type="ChEBI" id="CHEBI:29105"/>
    </ligand>
</feature>
<keyword evidence="3" id="KW-1003">Cell membrane</keyword>
<dbReference type="GO" id="GO:0046872">
    <property type="term" value="F:metal ion binding"/>
    <property type="evidence" value="ECO:0007669"/>
    <property type="project" value="UniProtKB-KW"/>
</dbReference>
<keyword evidence="7" id="KW-0862">Zinc</keyword>
<dbReference type="STRING" id="489703.SAMN04488038_11138"/>
<feature type="transmembrane region" description="Helical" evidence="8">
    <location>
        <begin position="137"/>
        <end position="157"/>
    </location>
</feature>
<dbReference type="NCBIfam" id="TIGR01065">
    <property type="entry name" value="hlyIII"/>
    <property type="match status" value="1"/>
</dbReference>
<evidence type="ECO:0000256" key="4">
    <source>
        <dbReference type="ARBA" id="ARBA00022692"/>
    </source>
</evidence>
<dbReference type="EMBL" id="FOFS01000011">
    <property type="protein sequence ID" value="SEQ82487.1"/>
    <property type="molecule type" value="Genomic_DNA"/>
</dbReference>
<evidence type="ECO:0000256" key="3">
    <source>
        <dbReference type="ARBA" id="ARBA00022475"/>
    </source>
</evidence>
<feature type="transmembrane region" description="Helical" evidence="8">
    <location>
        <begin position="190"/>
        <end position="211"/>
    </location>
</feature>
<reference evidence="9 10" key="1">
    <citation type="submission" date="2016-10" db="EMBL/GenBank/DDBJ databases">
        <authorList>
            <person name="de Groot N.N."/>
        </authorList>
    </citation>
    <scope>NUCLEOTIDE SEQUENCE [LARGE SCALE GENOMIC DNA]</scope>
    <source>
        <strain evidence="9 10">DSM 25927</strain>
    </source>
</reference>
<accession>A0A1H9J6U5</accession>
<sequence>MHSSTVDEMSAQQHTPQGLHAHRGEIVGIEIPETLYSLGEEIAHAVTHGVGALLAIVGLVAIVVRAALYGTYWHVIACSVFGATLVLMYTASTLYHSIPLPRAKRVLRVIDHSLIYFLIAGTYTPFTLVTLHGVWGWSLFAVTWGLAVAGVVFKIYATGRFEKLSLFIYLAMGWCALVAVKPILQNLETGGVLLTAAGGLVYSGGVAFYTWERLRYHHAIWHLFVLGGSVLQYFAVFFYVVPGPA</sequence>
<dbReference type="Proteomes" id="UP000199233">
    <property type="component" value="Unassembled WGS sequence"/>
</dbReference>
<feature type="transmembrane region" description="Helical" evidence="8">
    <location>
        <begin position="72"/>
        <end position="92"/>
    </location>
</feature>
<feature type="binding site" evidence="7">
    <location>
        <position position="218"/>
    </location>
    <ligand>
        <name>Zn(2+)</name>
        <dbReference type="ChEBI" id="CHEBI:29105"/>
    </ligand>
</feature>
<evidence type="ECO:0000313" key="10">
    <source>
        <dbReference type="Proteomes" id="UP000199233"/>
    </source>
</evidence>
<name>A0A1H9J6U5_9GAMM</name>
<feature type="binding site" evidence="7">
    <location>
        <position position="96"/>
    </location>
    <ligand>
        <name>Zn(2+)</name>
        <dbReference type="ChEBI" id="CHEBI:29105"/>
    </ligand>
</feature>
<dbReference type="AlphaFoldDB" id="A0A1H9J6U5"/>
<evidence type="ECO:0000256" key="7">
    <source>
        <dbReference type="PIRSR" id="PIRSR604254-1"/>
    </source>
</evidence>
<evidence type="ECO:0000256" key="8">
    <source>
        <dbReference type="SAM" id="Phobius"/>
    </source>
</evidence>
<gene>
    <name evidence="9" type="ORF">SAMN04488038_11138</name>
</gene>
<keyword evidence="4 8" id="KW-0812">Transmembrane</keyword>
<proteinExistence type="inferred from homology"/>
<protein>
    <submittedName>
        <fullName evidence="9">Hemolysin III</fullName>
    </submittedName>
</protein>
<dbReference type="RefSeq" id="WP_245732523.1">
    <property type="nucleotide sequence ID" value="NZ_FOFS01000011.1"/>
</dbReference>
<dbReference type="PANTHER" id="PTHR20855">
    <property type="entry name" value="ADIPOR/PROGESTIN RECEPTOR-RELATED"/>
    <property type="match status" value="1"/>
</dbReference>
<evidence type="ECO:0000256" key="6">
    <source>
        <dbReference type="ARBA" id="ARBA00023136"/>
    </source>
</evidence>
<comment type="similarity">
    <text evidence="2">Belongs to the UPF0073 (Hly-III) family.</text>
</comment>
<feature type="transmembrane region" description="Helical" evidence="8">
    <location>
        <begin position="164"/>
        <end position="184"/>
    </location>
</feature>
<keyword evidence="10" id="KW-1185">Reference proteome</keyword>
<feature type="transmembrane region" description="Helical" evidence="8">
    <location>
        <begin position="223"/>
        <end position="241"/>
    </location>
</feature>
<dbReference type="GO" id="GO:0140911">
    <property type="term" value="F:pore-forming activity"/>
    <property type="evidence" value="ECO:0007669"/>
    <property type="project" value="InterPro"/>
</dbReference>
<evidence type="ECO:0000256" key="1">
    <source>
        <dbReference type="ARBA" id="ARBA00004651"/>
    </source>
</evidence>
<evidence type="ECO:0000313" key="9">
    <source>
        <dbReference type="EMBL" id="SEQ82487.1"/>
    </source>
</evidence>
<evidence type="ECO:0000256" key="2">
    <source>
        <dbReference type="ARBA" id="ARBA00008488"/>
    </source>
</evidence>
<dbReference type="InterPro" id="IPR004254">
    <property type="entry name" value="AdipoR/HlyIII-related"/>
</dbReference>
<comment type="subcellular location">
    <subcellularLocation>
        <location evidence="1">Cell membrane</location>
        <topology evidence="1">Multi-pass membrane protein</topology>
    </subcellularLocation>
</comment>
<keyword evidence="7" id="KW-0479">Metal-binding</keyword>
<evidence type="ECO:0000256" key="5">
    <source>
        <dbReference type="ARBA" id="ARBA00022989"/>
    </source>
</evidence>
<feature type="transmembrane region" description="Helical" evidence="8">
    <location>
        <begin position="45"/>
        <end position="66"/>
    </location>
</feature>
<keyword evidence="6 8" id="KW-0472">Membrane</keyword>
<organism evidence="9 10">
    <name type="scientific">Solimonas aquatica</name>
    <dbReference type="NCBI Taxonomy" id="489703"/>
    <lineage>
        <taxon>Bacteria</taxon>
        <taxon>Pseudomonadati</taxon>
        <taxon>Pseudomonadota</taxon>
        <taxon>Gammaproteobacteria</taxon>
        <taxon>Nevskiales</taxon>
        <taxon>Nevskiaceae</taxon>
        <taxon>Solimonas</taxon>
    </lineage>
</organism>
<dbReference type="InterPro" id="IPR005744">
    <property type="entry name" value="Hy-lIII"/>
</dbReference>
<dbReference type="Pfam" id="PF03006">
    <property type="entry name" value="HlyIII"/>
    <property type="match status" value="1"/>
</dbReference>
<feature type="transmembrane region" description="Helical" evidence="8">
    <location>
        <begin position="113"/>
        <end position="131"/>
    </location>
</feature>